<organism evidence="2 3">
    <name type="scientific">Pectobacterium fontis</name>
    <dbReference type="NCBI Taxonomy" id="2558042"/>
    <lineage>
        <taxon>Bacteria</taxon>
        <taxon>Pseudomonadati</taxon>
        <taxon>Pseudomonadota</taxon>
        <taxon>Gammaproteobacteria</taxon>
        <taxon>Enterobacterales</taxon>
        <taxon>Pectobacteriaceae</taxon>
        <taxon>Pectobacterium</taxon>
    </lineage>
</organism>
<dbReference type="AlphaFoldDB" id="A0A7V8L4U8"/>
<keyword evidence="1" id="KW-0732">Signal</keyword>
<feature type="signal peptide" evidence="1">
    <location>
        <begin position="1"/>
        <end position="21"/>
    </location>
</feature>
<evidence type="ECO:0000256" key="1">
    <source>
        <dbReference type="SAM" id="SignalP"/>
    </source>
</evidence>
<gene>
    <name evidence="2" type="ORF">OI69_11110</name>
</gene>
<keyword evidence="3" id="KW-1185">Reference proteome</keyword>
<accession>A0A7V8L4U8</accession>
<dbReference type="EMBL" id="JSXC01000033">
    <property type="protein sequence ID" value="KHN51566.1"/>
    <property type="molecule type" value="Genomic_DNA"/>
</dbReference>
<dbReference type="OrthoDB" id="6497680at2"/>
<sequence length="197" mass="21415">MNRLFGRCGFALLLGVTFASAADVIAPFDTVMPELIPDTRCNLSVSNPVVDYGIMSRWQLQDLARGSVSPGMRSLMFNAVCPYTRTIKLLVQGEGGERGDLRYGEHGVTRLRLMDVQLDGHAVELRTLTSTGELKNGGSHAMMLTPGTQLIPVLDGRPVRGKALTARLEIQPILAESEAQVSSPLRSESMLTFSLIN</sequence>
<evidence type="ECO:0000313" key="3">
    <source>
        <dbReference type="Proteomes" id="UP000053038"/>
    </source>
</evidence>
<name>A0A7V8L4U8_9GAMM</name>
<reference evidence="2 3" key="1">
    <citation type="submission" date="2014-10" db="EMBL/GenBank/DDBJ databases">
        <title>Genome sequence of Pectobacterium carotovorum M022.</title>
        <authorList>
            <person name="Chan K.-G."/>
            <person name="Tan W.-S."/>
        </authorList>
    </citation>
    <scope>NUCLEOTIDE SEQUENCE [LARGE SCALE GENOMIC DNA]</scope>
    <source>
        <strain evidence="2 3">M022</strain>
    </source>
</reference>
<comment type="caution">
    <text evidence="2">The sequence shown here is derived from an EMBL/GenBank/DDBJ whole genome shotgun (WGS) entry which is preliminary data.</text>
</comment>
<feature type="chain" id="PRO_5030701945" evidence="1">
    <location>
        <begin position="22"/>
        <end position="197"/>
    </location>
</feature>
<proteinExistence type="predicted"/>
<evidence type="ECO:0000313" key="2">
    <source>
        <dbReference type="EMBL" id="KHN51566.1"/>
    </source>
</evidence>
<dbReference type="Proteomes" id="UP000053038">
    <property type="component" value="Unassembled WGS sequence"/>
</dbReference>
<protein>
    <submittedName>
        <fullName evidence="2">Fimbrial protein</fullName>
    </submittedName>
</protein>
<dbReference type="RefSeq" id="WP_039350102.1">
    <property type="nucleotide sequence ID" value="NZ_JSXC01000033.1"/>
</dbReference>